<organism evidence="2 3">
    <name type="scientific">Sulfitobacter mediterraneus</name>
    <dbReference type="NCBI Taxonomy" id="83219"/>
    <lineage>
        <taxon>Bacteria</taxon>
        <taxon>Pseudomonadati</taxon>
        <taxon>Pseudomonadota</taxon>
        <taxon>Alphaproteobacteria</taxon>
        <taxon>Rhodobacterales</taxon>
        <taxon>Roseobacteraceae</taxon>
        <taxon>Sulfitobacter</taxon>
    </lineage>
</organism>
<evidence type="ECO:0000313" key="3">
    <source>
        <dbReference type="Proteomes" id="UP000244092"/>
    </source>
</evidence>
<proteinExistence type="predicted"/>
<dbReference type="EMBL" id="QBKU01000009">
    <property type="protein sequence ID" value="PTX73070.1"/>
    <property type="molecule type" value="Genomic_DNA"/>
</dbReference>
<dbReference type="OrthoDB" id="9795675at2"/>
<dbReference type="RefSeq" id="WP_025046521.1">
    <property type="nucleotide sequence ID" value="NZ_QBKU01000009.1"/>
</dbReference>
<sequence>MNPLDQFEIQFNASYAQLRSLLQVTSRPLLPVIDDALSLTVSEYLASLDASEQALRDIPVGTLVNLFSFISQQVDAEALAIVQALIDQDFDTAFASINLGRSFVANAAPDVTMEAFIISINPDYDFGNGTGGGATEIEQLFASYQDRLDAYLWAEDEAGHASPNFVVDDATGAWASTDTGNGSVSGATLDDLFDQLGEAAALAILSDLNGRDGLIDALLSQGAEPEDFDAAIAAAKAAAAQALQSLQSFGAQLMDQGAASAAGFEAQANAQSQALVAALVTALPGLDGALDDLVVGSRNSDPSFAVSPNGIATGSERGDWFYLTQGDDSFDGGLGDDILFGFDGADNLTGNAGNDHLFGGKGDDTLDGGDGIGDVAHFDAGMGRYTLRLAQDGTISAEDRMTDGQGTDSLTGVETLAFSTGVSIFDDATLDLSIIQGITGLNADEINTFIELYIAYFNRAPDALGLYFWGSAFADGTSLEETATFFLDQDETRATYAPDASNLEFATQVYANVLGRAADQDGLNFWVGQLDSGGVGRDAFILEVLRGAKAEPPQDASQSFVELQLQDRSYLSTKTDIGTYFAVIKGLSDVDDAAAAMQLFVRGDDNSIDTAIAGIDADYAEASAADSGALILQLVGVVDDPFLG</sequence>
<dbReference type="Pfam" id="PF00353">
    <property type="entry name" value="HemolysinCabind"/>
    <property type="match status" value="1"/>
</dbReference>
<dbReference type="Pfam" id="PF13946">
    <property type="entry name" value="DUF4214"/>
    <property type="match status" value="1"/>
</dbReference>
<dbReference type="AlphaFoldDB" id="A0A2T6CC42"/>
<dbReference type="Gene3D" id="2.150.10.10">
    <property type="entry name" value="Serralysin-like metalloprotease, C-terminal"/>
    <property type="match status" value="1"/>
</dbReference>
<dbReference type="InterPro" id="IPR011049">
    <property type="entry name" value="Serralysin-like_metalloprot_C"/>
</dbReference>
<dbReference type="Gene3D" id="1.10.3130.20">
    <property type="entry name" value="Phycobilisome linker domain"/>
    <property type="match status" value="1"/>
</dbReference>
<dbReference type="InterPro" id="IPR025282">
    <property type="entry name" value="DUF4214"/>
</dbReference>
<accession>A0A2T6CC42</accession>
<gene>
    <name evidence="2" type="ORF">C8N31_109157</name>
</gene>
<reference evidence="2 3" key="1">
    <citation type="submission" date="2018-04" db="EMBL/GenBank/DDBJ databases">
        <title>Genomic Encyclopedia of Archaeal and Bacterial Type Strains, Phase II (KMG-II): from individual species to whole genera.</title>
        <authorList>
            <person name="Goeker M."/>
        </authorList>
    </citation>
    <scope>NUCLEOTIDE SEQUENCE [LARGE SCALE GENOMIC DNA]</scope>
    <source>
        <strain evidence="2 3">DSM 12244</strain>
    </source>
</reference>
<feature type="domain" description="DUF4214" evidence="1">
    <location>
        <begin position="486"/>
        <end position="543"/>
    </location>
</feature>
<name>A0A2T6CC42_9RHOB</name>
<dbReference type="InterPro" id="IPR018511">
    <property type="entry name" value="Hemolysin-typ_Ca-bd_CS"/>
</dbReference>
<dbReference type="InterPro" id="IPR038255">
    <property type="entry name" value="PBS_linker_sf"/>
</dbReference>
<dbReference type="InterPro" id="IPR001343">
    <property type="entry name" value="Hemolysn_Ca-bd"/>
</dbReference>
<dbReference type="SUPFAM" id="SSF51120">
    <property type="entry name" value="beta-Roll"/>
    <property type="match status" value="1"/>
</dbReference>
<evidence type="ECO:0000259" key="1">
    <source>
        <dbReference type="Pfam" id="PF13946"/>
    </source>
</evidence>
<dbReference type="GO" id="GO:0005509">
    <property type="term" value="F:calcium ion binding"/>
    <property type="evidence" value="ECO:0007669"/>
    <property type="project" value="InterPro"/>
</dbReference>
<protein>
    <submittedName>
        <fullName evidence="2">Uncharacterized protein DUF4214</fullName>
    </submittedName>
</protein>
<dbReference type="PROSITE" id="PS00330">
    <property type="entry name" value="HEMOLYSIN_CALCIUM"/>
    <property type="match status" value="1"/>
</dbReference>
<dbReference type="PRINTS" id="PR00313">
    <property type="entry name" value="CABNDNGRPT"/>
</dbReference>
<comment type="caution">
    <text evidence="2">The sequence shown here is derived from an EMBL/GenBank/DDBJ whole genome shotgun (WGS) entry which is preliminary data.</text>
</comment>
<dbReference type="Proteomes" id="UP000244092">
    <property type="component" value="Unassembled WGS sequence"/>
</dbReference>
<evidence type="ECO:0000313" key="2">
    <source>
        <dbReference type="EMBL" id="PTX73070.1"/>
    </source>
</evidence>